<comment type="similarity">
    <text evidence="1">Belongs to the paraoxonase family.</text>
</comment>
<sequence>MARPSLSLLAAVFAVIGVIYQFTLKPKLVLYGQGRVIEPIGNTKCQKYPEVKACGKLVLHEPNGFVYMACSTPKHRRDWYPPANRINVTGKALSDYVAVFDPSTSKITKLSTPDFKYFRGLSLHGMDVVQSKERPSELLVYLINHRDPMKPLKVEEVGADSVVEVFRTSPGQTELKYLATFKDPSIATPHDVVGTGDDSSFYFTNDHGTVKAGNSRYLDLDFLLGKRWANVGYCHASKGCKTAIDGLLGASAITMDKEGKLYVGSSISGDVQVLERQSDNTLVMTDVVKLDRPVESLSLDKDGAIWAAALPNAKHLFSTHMTRPSTLSPSSAIRLSLNKGQSQFFGEKYAIEKVFEDDGEVAPGTTTVAYDSKRKKLYLHGISAPHLTVCDID</sequence>
<evidence type="ECO:0000256" key="7">
    <source>
        <dbReference type="PIRSR" id="PIRSR602640-3"/>
    </source>
</evidence>
<feature type="disulfide bond" description="In form B" evidence="7">
    <location>
        <begin position="45"/>
        <end position="390"/>
    </location>
</feature>
<dbReference type="PANTHER" id="PTHR11799:SF12">
    <property type="entry name" value="PARAOXONASE-RELATED"/>
    <property type="match status" value="1"/>
</dbReference>
<protein>
    <submittedName>
        <fullName evidence="8">Calcium-dependent phosphotriesterase</fullName>
    </submittedName>
</protein>
<dbReference type="InterPro" id="IPR002640">
    <property type="entry name" value="Arylesterase"/>
</dbReference>
<dbReference type="STRING" id="27342.A0A0H2RQV6"/>
<keyword evidence="6" id="KW-0479">Metal-binding</keyword>
<dbReference type="InterPro" id="IPR051288">
    <property type="entry name" value="Serum_paraoxonase/arylesterase"/>
</dbReference>
<accession>A0A0H2RQV6</accession>
<keyword evidence="9" id="KW-1185">Reference proteome</keyword>
<evidence type="ECO:0000256" key="1">
    <source>
        <dbReference type="ARBA" id="ARBA00008595"/>
    </source>
</evidence>
<keyword evidence="6" id="KW-0106">Calcium</keyword>
<evidence type="ECO:0000256" key="6">
    <source>
        <dbReference type="PIRSR" id="PIRSR602640-2"/>
    </source>
</evidence>
<gene>
    <name evidence="8" type="ORF">SCHPADRAFT_914943</name>
</gene>
<evidence type="ECO:0000256" key="2">
    <source>
        <dbReference type="ARBA" id="ARBA00022801"/>
    </source>
</evidence>
<dbReference type="EMBL" id="KQ085946">
    <property type="protein sequence ID" value="KLO14259.1"/>
    <property type="molecule type" value="Genomic_DNA"/>
</dbReference>
<keyword evidence="4" id="KW-0325">Glycoprotein</keyword>
<comment type="cofactor">
    <cofactor evidence="6">
        <name>Ca(2+)</name>
        <dbReference type="ChEBI" id="CHEBI:29108"/>
    </cofactor>
    <text evidence="6">Binds 2 calcium ions per subunit.</text>
</comment>
<dbReference type="OrthoDB" id="5307922at2759"/>
<keyword evidence="3 7" id="KW-1015">Disulfide bond</keyword>
<dbReference type="GO" id="GO:0046872">
    <property type="term" value="F:metal ion binding"/>
    <property type="evidence" value="ECO:0007669"/>
    <property type="project" value="UniProtKB-KW"/>
</dbReference>
<dbReference type="GO" id="GO:0004064">
    <property type="term" value="F:arylesterase activity"/>
    <property type="evidence" value="ECO:0007669"/>
    <property type="project" value="InterPro"/>
</dbReference>
<proteinExistence type="inferred from homology"/>
<dbReference type="SUPFAM" id="SSF63829">
    <property type="entry name" value="Calcium-dependent phosphotriesterase"/>
    <property type="match status" value="1"/>
</dbReference>
<dbReference type="Pfam" id="PF01731">
    <property type="entry name" value="Arylesterase"/>
    <property type="match status" value="1"/>
</dbReference>
<feature type="active site" description="Proton acceptor" evidence="5">
    <location>
        <position position="124"/>
    </location>
</feature>
<dbReference type="InterPro" id="IPR011042">
    <property type="entry name" value="6-blade_b-propeller_TolB-like"/>
</dbReference>
<dbReference type="PANTHER" id="PTHR11799">
    <property type="entry name" value="PARAOXONASE"/>
    <property type="match status" value="1"/>
</dbReference>
<evidence type="ECO:0000256" key="4">
    <source>
        <dbReference type="ARBA" id="ARBA00023180"/>
    </source>
</evidence>
<evidence type="ECO:0000256" key="3">
    <source>
        <dbReference type="ARBA" id="ARBA00023157"/>
    </source>
</evidence>
<dbReference type="Gene3D" id="2.120.10.30">
    <property type="entry name" value="TolB, C-terminal domain"/>
    <property type="match status" value="1"/>
</dbReference>
<evidence type="ECO:0000256" key="5">
    <source>
        <dbReference type="PIRSR" id="PIRSR602640-1"/>
    </source>
</evidence>
<evidence type="ECO:0000313" key="9">
    <source>
        <dbReference type="Proteomes" id="UP000053477"/>
    </source>
</evidence>
<reference evidence="8 9" key="1">
    <citation type="submission" date="2015-04" db="EMBL/GenBank/DDBJ databases">
        <title>Complete genome sequence of Schizopora paradoxa KUC8140, a cosmopolitan wood degrader in East Asia.</title>
        <authorList>
            <consortium name="DOE Joint Genome Institute"/>
            <person name="Min B."/>
            <person name="Park H."/>
            <person name="Jang Y."/>
            <person name="Kim J.-J."/>
            <person name="Kim K.H."/>
            <person name="Pangilinan J."/>
            <person name="Lipzen A."/>
            <person name="Riley R."/>
            <person name="Grigoriev I.V."/>
            <person name="Spatafora J.W."/>
            <person name="Choi I.-G."/>
        </authorList>
    </citation>
    <scope>NUCLEOTIDE SEQUENCE [LARGE SCALE GENOMIC DNA]</scope>
    <source>
        <strain evidence="8 9">KUC8140</strain>
    </source>
</reference>
<organism evidence="8 9">
    <name type="scientific">Schizopora paradoxa</name>
    <dbReference type="NCBI Taxonomy" id="27342"/>
    <lineage>
        <taxon>Eukaryota</taxon>
        <taxon>Fungi</taxon>
        <taxon>Dikarya</taxon>
        <taxon>Basidiomycota</taxon>
        <taxon>Agaricomycotina</taxon>
        <taxon>Agaricomycetes</taxon>
        <taxon>Hymenochaetales</taxon>
        <taxon>Schizoporaceae</taxon>
        <taxon>Schizopora</taxon>
    </lineage>
</organism>
<dbReference type="Proteomes" id="UP000053477">
    <property type="component" value="Unassembled WGS sequence"/>
</dbReference>
<name>A0A0H2RQV6_9AGAM</name>
<feature type="binding site" evidence="6">
    <location>
        <position position="191"/>
    </location>
    <ligand>
        <name>Ca(2+)</name>
        <dbReference type="ChEBI" id="CHEBI:29108"/>
        <label>1</label>
        <note>catalytic</note>
    </ligand>
</feature>
<dbReference type="InParanoid" id="A0A0H2RQV6"/>
<evidence type="ECO:0000313" key="8">
    <source>
        <dbReference type="EMBL" id="KLO14259.1"/>
    </source>
</evidence>
<dbReference type="AlphaFoldDB" id="A0A0H2RQV6"/>
<keyword evidence="2" id="KW-0378">Hydrolase</keyword>